<keyword evidence="2" id="KW-1185">Reference proteome</keyword>
<dbReference type="RefSeq" id="WP_160730256.1">
    <property type="nucleotide sequence ID" value="NZ_CANLWR010000001.1"/>
</dbReference>
<name>A0A6I4UYX5_9SPHN</name>
<dbReference type="AlphaFoldDB" id="A0A6I4UYX5"/>
<evidence type="ECO:0000313" key="1">
    <source>
        <dbReference type="EMBL" id="MXP47097.1"/>
    </source>
</evidence>
<dbReference type="OrthoDB" id="7506787at2"/>
<comment type="caution">
    <text evidence="1">The sequence shown here is derived from an EMBL/GenBank/DDBJ whole genome shotgun (WGS) entry which is preliminary data.</text>
</comment>
<protein>
    <submittedName>
        <fullName evidence="1">Uncharacterized protein</fullName>
    </submittedName>
</protein>
<dbReference type="EMBL" id="WTYP01000001">
    <property type="protein sequence ID" value="MXP47097.1"/>
    <property type="molecule type" value="Genomic_DNA"/>
</dbReference>
<gene>
    <name evidence="1" type="ORF">GRI43_06805</name>
</gene>
<reference evidence="1 2" key="1">
    <citation type="submission" date="2019-12" db="EMBL/GenBank/DDBJ databases">
        <title>Genomic-based taxomic classification of the family Erythrobacteraceae.</title>
        <authorList>
            <person name="Xu L."/>
        </authorList>
    </citation>
    <scope>NUCLEOTIDE SEQUENCE [LARGE SCALE GENOMIC DNA]</scope>
    <source>
        <strain evidence="1 2">SW-109</strain>
    </source>
</reference>
<organism evidence="1 2">
    <name type="scientific">Pontixanthobacter luteolus</name>
    <dbReference type="NCBI Taxonomy" id="295089"/>
    <lineage>
        <taxon>Bacteria</taxon>
        <taxon>Pseudomonadati</taxon>
        <taxon>Pseudomonadota</taxon>
        <taxon>Alphaproteobacteria</taxon>
        <taxon>Sphingomonadales</taxon>
        <taxon>Erythrobacteraceae</taxon>
        <taxon>Pontixanthobacter</taxon>
    </lineage>
</organism>
<sequence>MTDSKFQQVCDSLSKVVDGDQFERYRWGRDEAPKLKRLAELTREAFSGREDFELTEEGATSELKRYVIKVHGKRTIAVALTYEAGKAVIRTESVNRSAYAAAPGDPIAIDYENVDEEWIAKAMQAAFSRIRQAGGAHSSPQEAQQSQ</sequence>
<accession>A0A6I4UYX5</accession>
<evidence type="ECO:0000313" key="2">
    <source>
        <dbReference type="Proteomes" id="UP000471435"/>
    </source>
</evidence>
<dbReference type="Proteomes" id="UP000471435">
    <property type="component" value="Unassembled WGS sequence"/>
</dbReference>
<proteinExistence type="predicted"/>